<keyword evidence="4 10" id="KW-0812">Transmembrane</keyword>
<dbReference type="Gene3D" id="3.40.50.300">
    <property type="entry name" value="P-loop containing nucleotide triphosphate hydrolases"/>
    <property type="match status" value="1"/>
</dbReference>
<dbReference type="SUPFAM" id="SSF90123">
    <property type="entry name" value="ABC transporter transmembrane region"/>
    <property type="match status" value="1"/>
</dbReference>
<evidence type="ECO:0000313" key="14">
    <source>
        <dbReference type="Proteomes" id="UP000657006"/>
    </source>
</evidence>
<sequence>MADLEDPKVFEKYSMANSALDMHVDNFINLVEGILIRFLELIGASVIIITLHPVIILVVMFFTFLLSFIQKKRLNTEREFDEGAVEERRKYSYLYDTVNDFKYGKEIRTYGIKKNIIGRVESINKSIYIKYKQSRKKSSIYQIGYHSLVFLQQAGIYGYLILSFALQAISVGNFLLYLGSIDRFKEALTSIGDVAVQMNYMGIRIYDIQNFMSIESKLQSTKKENVGIDTCSGYDIRFENVGFHYPNSEAMVLKNVSITIPQGERLTIVGENGAGKSTFVKLLLRIYDPTEGDIYLGGVNIKDIPLEEYHSILATVFQDYKVLSFTVKENIAFGDASAADDRNIFHILDSLNMGAKIRSLAKGLDTYLNNDFEEDGVQMSGGEIQKLAIARAIYRNAPIFIMDEPTSALDAISEMEIYELVYKMTENRTCIFISHRMSTARLADKIAFFDHGCITEYGTYEELMQDKGSFYNMFYMQAKYYIMNEKSV</sequence>
<name>A0A926DPB3_9FIRM</name>
<evidence type="ECO:0000256" key="5">
    <source>
        <dbReference type="ARBA" id="ARBA00022741"/>
    </source>
</evidence>
<dbReference type="GO" id="GO:0140359">
    <property type="term" value="F:ABC-type transporter activity"/>
    <property type="evidence" value="ECO:0007669"/>
    <property type="project" value="InterPro"/>
</dbReference>
<dbReference type="GO" id="GO:0008234">
    <property type="term" value="F:cysteine-type peptidase activity"/>
    <property type="evidence" value="ECO:0007669"/>
    <property type="project" value="UniProtKB-KW"/>
</dbReference>
<dbReference type="EMBL" id="JACRSQ010000004">
    <property type="protein sequence ID" value="MBC8542693.1"/>
    <property type="molecule type" value="Genomic_DNA"/>
</dbReference>
<gene>
    <name evidence="13" type="ORF">H8730_03925</name>
</gene>
<proteinExistence type="predicted"/>
<dbReference type="InterPro" id="IPR039421">
    <property type="entry name" value="Type_1_exporter"/>
</dbReference>
<keyword evidence="5" id="KW-0547">Nucleotide-binding</keyword>
<evidence type="ECO:0000256" key="7">
    <source>
        <dbReference type="ARBA" id="ARBA00022840"/>
    </source>
</evidence>
<dbReference type="FunFam" id="3.40.50.300:FF:000299">
    <property type="entry name" value="ABC transporter ATP-binding protein/permease"/>
    <property type="match status" value="1"/>
</dbReference>
<keyword evidence="6" id="KW-0788">Thiol protease</keyword>
<dbReference type="Pfam" id="PF00005">
    <property type="entry name" value="ABC_tran"/>
    <property type="match status" value="1"/>
</dbReference>
<evidence type="ECO:0000313" key="13">
    <source>
        <dbReference type="EMBL" id="MBC8542693.1"/>
    </source>
</evidence>
<organism evidence="13 14">
    <name type="scientific">Bianquea renquensis</name>
    <dbReference type="NCBI Taxonomy" id="2763661"/>
    <lineage>
        <taxon>Bacteria</taxon>
        <taxon>Bacillati</taxon>
        <taxon>Bacillota</taxon>
        <taxon>Clostridia</taxon>
        <taxon>Eubacteriales</taxon>
        <taxon>Bianqueaceae</taxon>
        <taxon>Bianquea</taxon>
    </lineage>
</organism>
<dbReference type="PANTHER" id="PTHR24221">
    <property type="entry name" value="ATP-BINDING CASSETTE SUB-FAMILY B"/>
    <property type="match status" value="1"/>
</dbReference>
<reference evidence="13" key="1">
    <citation type="submission" date="2020-08" db="EMBL/GenBank/DDBJ databases">
        <title>Genome public.</title>
        <authorList>
            <person name="Liu C."/>
            <person name="Sun Q."/>
        </authorList>
    </citation>
    <scope>NUCLEOTIDE SEQUENCE</scope>
    <source>
        <strain evidence="13">NSJ-32</strain>
    </source>
</reference>
<comment type="caution">
    <text evidence="13">The sequence shown here is derived from an EMBL/GenBank/DDBJ whole genome shotgun (WGS) entry which is preliminary data.</text>
</comment>
<evidence type="ECO:0000259" key="12">
    <source>
        <dbReference type="PROSITE" id="PS50929"/>
    </source>
</evidence>
<comment type="subcellular location">
    <subcellularLocation>
        <location evidence="1">Cell membrane</location>
        <topology evidence="1">Multi-pass membrane protein</topology>
    </subcellularLocation>
</comment>
<dbReference type="GO" id="GO:0005886">
    <property type="term" value="C:plasma membrane"/>
    <property type="evidence" value="ECO:0007669"/>
    <property type="project" value="UniProtKB-SubCell"/>
</dbReference>
<dbReference type="AlphaFoldDB" id="A0A926DPB3"/>
<dbReference type="RefSeq" id="WP_177719337.1">
    <property type="nucleotide sequence ID" value="NZ_JACRSQ010000004.1"/>
</dbReference>
<feature type="transmembrane region" description="Helical" evidence="10">
    <location>
        <begin position="156"/>
        <end position="178"/>
    </location>
</feature>
<accession>A0A926DPB3</accession>
<dbReference type="SMART" id="SM00382">
    <property type="entry name" value="AAA"/>
    <property type="match status" value="1"/>
</dbReference>
<dbReference type="Proteomes" id="UP000657006">
    <property type="component" value="Unassembled WGS sequence"/>
</dbReference>
<feature type="domain" description="ABC transmembrane type-1" evidence="12">
    <location>
        <begin position="24"/>
        <end position="198"/>
    </location>
</feature>
<dbReference type="InterPro" id="IPR003593">
    <property type="entry name" value="AAA+_ATPase"/>
</dbReference>
<evidence type="ECO:0000256" key="4">
    <source>
        <dbReference type="ARBA" id="ARBA00022692"/>
    </source>
</evidence>
<keyword evidence="9 10" id="KW-0472">Membrane</keyword>
<keyword evidence="14" id="KW-1185">Reference proteome</keyword>
<dbReference type="InterPro" id="IPR027417">
    <property type="entry name" value="P-loop_NTPase"/>
</dbReference>
<dbReference type="PROSITE" id="PS50929">
    <property type="entry name" value="ABC_TM1F"/>
    <property type="match status" value="1"/>
</dbReference>
<keyword evidence="6" id="KW-0378">Hydrolase</keyword>
<dbReference type="PROSITE" id="PS50893">
    <property type="entry name" value="ABC_TRANSPORTER_2"/>
    <property type="match status" value="1"/>
</dbReference>
<dbReference type="InterPro" id="IPR036640">
    <property type="entry name" value="ABC1_TM_sf"/>
</dbReference>
<evidence type="ECO:0000256" key="1">
    <source>
        <dbReference type="ARBA" id="ARBA00004651"/>
    </source>
</evidence>
<dbReference type="SUPFAM" id="SSF52540">
    <property type="entry name" value="P-loop containing nucleoside triphosphate hydrolases"/>
    <property type="match status" value="1"/>
</dbReference>
<dbReference type="GO" id="GO:0016887">
    <property type="term" value="F:ATP hydrolysis activity"/>
    <property type="evidence" value="ECO:0007669"/>
    <property type="project" value="InterPro"/>
</dbReference>
<keyword evidence="6" id="KW-0645">Protease</keyword>
<evidence type="ECO:0000256" key="6">
    <source>
        <dbReference type="ARBA" id="ARBA00022807"/>
    </source>
</evidence>
<evidence type="ECO:0000259" key="11">
    <source>
        <dbReference type="PROSITE" id="PS50893"/>
    </source>
</evidence>
<dbReference type="GO" id="GO:0034040">
    <property type="term" value="F:ATPase-coupled lipid transmembrane transporter activity"/>
    <property type="evidence" value="ECO:0007669"/>
    <property type="project" value="TreeGrafter"/>
</dbReference>
<protein>
    <submittedName>
        <fullName evidence="13">ABC transporter ATP-binding protein</fullName>
    </submittedName>
</protein>
<dbReference type="InterPro" id="IPR003439">
    <property type="entry name" value="ABC_transporter-like_ATP-bd"/>
</dbReference>
<evidence type="ECO:0000256" key="8">
    <source>
        <dbReference type="ARBA" id="ARBA00022989"/>
    </source>
</evidence>
<dbReference type="GO" id="GO:0005524">
    <property type="term" value="F:ATP binding"/>
    <property type="evidence" value="ECO:0007669"/>
    <property type="project" value="UniProtKB-KW"/>
</dbReference>
<keyword evidence="2" id="KW-0813">Transport</keyword>
<dbReference type="InterPro" id="IPR017871">
    <property type="entry name" value="ABC_transporter-like_CS"/>
</dbReference>
<keyword evidence="7 13" id="KW-0067">ATP-binding</keyword>
<feature type="transmembrane region" description="Helical" evidence="10">
    <location>
        <begin position="41"/>
        <end position="69"/>
    </location>
</feature>
<dbReference type="PANTHER" id="PTHR24221:SF654">
    <property type="entry name" value="ATP-BINDING CASSETTE SUB-FAMILY B MEMBER 6"/>
    <property type="match status" value="1"/>
</dbReference>
<evidence type="ECO:0000256" key="9">
    <source>
        <dbReference type="ARBA" id="ARBA00023136"/>
    </source>
</evidence>
<keyword evidence="3" id="KW-1003">Cell membrane</keyword>
<keyword evidence="8 10" id="KW-1133">Transmembrane helix</keyword>
<dbReference type="PROSITE" id="PS00211">
    <property type="entry name" value="ABC_TRANSPORTER_1"/>
    <property type="match status" value="1"/>
</dbReference>
<dbReference type="InterPro" id="IPR011527">
    <property type="entry name" value="ABC1_TM_dom"/>
</dbReference>
<evidence type="ECO:0000256" key="10">
    <source>
        <dbReference type="SAM" id="Phobius"/>
    </source>
</evidence>
<dbReference type="Gene3D" id="1.20.1560.10">
    <property type="entry name" value="ABC transporter type 1, transmembrane domain"/>
    <property type="match status" value="1"/>
</dbReference>
<evidence type="ECO:0000256" key="3">
    <source>
        <dbReference type="ARBA" id="ARBA00022475"/>
    </source>
</evidence>
<evidence type="ECO:0000256" key="2">
    <source>
        <dbReference type="ARBA" id="ARBA00022448"/>
    </source>
</evidence>
<feature type="domain" description="ABC transporter" evidence="11">
    <location>
        <begin position="236"/>
        <end position="476"/>
    </location>
</feature>